<sequence length="163" mass="18754">MPTKNYAHMTPAERRHERDQRLEWIANHKKLQENPHLLWSARLNSERHAKRHTKHVRDLERLGVDGGARSTRRRGGNRDAVVKKGAMDIASALHETADSHGHVKGSNAVKTYLLLNQAKKLAKSPTVKRDIEEAIDDLPKAKLFSLHGGRTHRHRRSRSTRRR</sequence>
<feature type="compositionally biased region" description="Basic residues" evidence="1">
    <location>
        <begin position="149"/>
        <end position="163"/>
    </location>
</feature>
<organism evidence="2">
    <name type="scientific">viral metagenome</name>
    <dbReference type="NCBI Taxonomy" id="1070528"/>
    <lineage>
        <taxon>unclassified sequences</taxon>
        <taxon>metagenomes</taxon>
        <taxon>organismal metagenomes</taxon>
    </lineage>
</organism>
<name>A0A6C0JFX4_9ZZZZ</name>
<evidence type="ECO:0000256" key="1">
    <source>
        <dbReference type="SAM" id="MobiDB-lite"/>
    </source>
</evidence>
<dbReference type="AlphaFoldDB" id="A0A6C0JFX4"/>
<accession>A0A6C0JFX4</accession>
<proteinExistence type="predicted"/>
<dbReference type="EMBL" id="MN740401">
    <property type="protein sequence ID" value="QHU04532.1"/>
    <property type="molecule type" value="Genomic_DNA"/>
</dbReference>
<evidence type="ECO:0000313" key="2">
    <source>
        <dbReference type="EMBL" id="QHU04532.1"/>
    </source>
</evidence>
<feature type="region of interest" description="Disordered" evidence="1">
    <location>
        <begin position="144"/>
        <end position="163"/>
    </location>
</feature>
<protein>
    <submittedName>
        <fullName evidence="2">Uncharacterized protein</fullName>
    </submittedName>
</protein>
<reference evidence="2" key="1">
    <citation type="journal article" date="2020" name="Nature">
        <title>Giant virus diversity and host interactions through global metagenomics.</title>
        <authorList>
            <person name="Schulz F."/>
            <person name="Roux S."/>
            <person name="Paez-Espino D."/>
            <person name="Jungbluth S."/>
            <person name="Walsh D.A."/>
            <person name="Denef V.J."/>
            <person name="McMahon K.D."/>
            <person name="Konstantinidis K.T."/>
            <person name="Eloe-Fadrosh E.A."/>
            <person name="Kyrpides N.C."/>
            <person name="Woyke T."/>
        </authorList>
    </citation>
    <scope>NUCLEOTIDE SEQUENCE</scope>
    <source>
        <strain evidence="2">GVMAG-M-3300027708-51</strain>
    </source>
</reference>